<sequence>MRNLMTRKAILIAAALSLFGCSAIVEPVALRGVAPDAEGQEEFEINVRALDFAAAKNLNSVSYDRIVSMPGSGSSANAVSERSLRKTSFPPIVGSQPYKLGVGDEVALIQYTDASPSIARLSAGVDVGDNGLPAGVSLPSSSSNIISTTGRVGTDGSIFLIGVGRIEAVGREISELRDEVRSILIRNGSAPNFQMEIQRFNSQRAYVTTDGASGRASSVIPITDKGTTLREVIATSGVAFNESALTLIKVQRGGKTYSFRLADLLAENAPKVLIQGDDHFFVQTLKYLPGKVFLLGGVAPQIMPIQPEVRQTLADILFAPAGPLASPSAQRSAVYLLRGRKPVEAHQLDAQSPLSLLVANEVELRPNDIVFVAEQPIMTLNRTLANITPLRILLRDIEAGNIP</sequence>
<dbReference type="Proteomes" id="UP000048949">
    <property type="component" value="Unassembled WGS sequence"/>
</dbReference>
<dbReference type="STRING" id="282199.GCA_001049735_01770"/>
<evidence type="ECO:0000313" key="4">
    <source>
        <dbReference type="EMBL" id="CRK75717.1"/>
    </source>
</evidence>
<dbReference type="PANTHER" id="PTHR33619">
    <property type="entry name" value="POLYSACCHARIDE EXPORT PROTEIN GFCE-RELATED"/>
    <property type="match status" value="1"/>
</dbReference>
<accession>A0A0U1NLY1</accession>
<dbReference type="AlphaFoldDB" id="A0A0U1NLY1"/>
<gene>
    <name evidence="4" type="ORF">NIG5292_01771</name>
</gene>
<keyword evidence="5" id="KW-1185">Reference proteome</keyword>
<dbReference type="PROSITE" id="PS51257">
    <property type="entry name" value="PROKAR_LIPOPROTEIN"/>
    <property type="match status" value="1"/>
</dbReference>
<dbReference type="InterPro" id="IPR049712">
    <property type="entry name" value="Poly_export"/>
</dbReference>
<protein>
    <submittedName>
        <fullName evidence="4">Polysaccharide export protein Wza</fullName>
    </submittedName>
</protein>
<keyword evidence="1 2" id="KW-0732">Signal</keyword>
<dbReference type="Gene3D" id="3.30.1950.10">
    <property type="entry name" value="wza like domain"/>
    <property type="match status" value="1"/>
</dbReference>
<evidence type="ECO:0000256" key="1">
    <source>
        <dbReference type="ARBA" id="ARBA00022729"/>
    </source>
</evidence>
<name>A0A0U1NLY1_9RHOB</name>
<dbReference type="PANTHER" id="PTHR33619:SF3">
    <property type="entry name" value="POLYSACCHARIDE EXPORT PROTEIN GFCE-RELATED"/>
    <property type="match status" value="1"/>
</dbReference>
<proteinExistence type="predicted"/>
<evidence type="ECO:0000256" key="2">
    <source>
        <dbReference type="SAM" id="SignalP"/>
    </source>
</evidence>
<dbReference type="GO" id="GO:0015159">
    <property type="term" value="F:polysaccharide transmembrane transporter activity"/>
    <property type="evidence" value="ECO:0007669"/>
    <property type="project" value="InterPro"/>
</dbReference>
<dbReference type="Pfam" id="PF02563">
    <property type="entry name" value="Poly_export"/>
    <property type="match status" value="1"/>
</dbReference>
<evidence type="ECO:0000259" key="3">
    <source>
        <dbReference type="Pfam" id="PF02563"/>
    </source>
</evidence>
<evidence type="ECO:0000313" key="5">
    <source>
        <dbReference type="Proteomes" id="UP000048949"/>
    </source>
</evidence>
<dbReference type="Gene3D" id="3.10.560.10">
    <property type="entry name" value="Outer membrane lipoprotein wza domain like"/>
    <property type="match status" value="2"/>
</dbReference>
<reference evidence="4 5" key="1">
    <citation type="submission" date="2015-04" db="EMBL/GenBank/DDBJ databases">
        <authorList>
            <person name="Syromyatnikov M.Y."/>
            <person name="Popov V.N."/>
        </authorList>
    </citation>
    <scope>NUCLEOTIDE SEQUENCE [LARGE SCALE GENOMIC DNA]</scope>
    <source>
        <strain evidence="4 5">CECT 5292</strain>
    </source>
</reference>
<dbReference type="OrthoDB" id="9808421at2"/>
<feature type="chain" id="PRO_5006712162" evidence="2">
    <location>
        <begin position="24"/>
        <end position="403"/>
    </location>
</feature>
<dbReference type="EMBL" id="CVQV01000009">
    <property type="protein sequence ID" value="CRK75717.1"/>
    <property type="molecule type" value="Genomic_DNA"/>
</dbReference>
<organism evidence="4 5">
    <name type="scientific">Nereida ignava</name>
    <dbReference type="NCBI Taxonomy" id="282199"/>
    <lineage>
        <taxon>Bacteria</taxon>
        <taxon>Pseudomonadati</taxon>
        <taxon>Pseudomonadota</taxon>
        <taxon>Alphaproteobacteria</taxon>
        <taxon>Rhodobacterales</taxon>
        <taxon>Roseobacteraceae</taxon>
        <taxon>Nereida</taxon>
    </lineage>
</organism>
<dbReference type="InterPro" id="IPR003715">
    <property type="entry name" value="Poly_export_N"/>
</dbReference>
<feature type="signal peptide" evidence="2">
    <location>
        <begin position="1"/>
        <end position="23"/>
    </location>
</feature>
<feature type="domain" description="Polysaccharide export protein N-terminal" evidence="3">
    <location>
        <begin position="96"/>
        <end position="195"/>
    </location>
</feature>
<dbReference type="RefSeq" id="WP_143081948.1">
    <property type="nucleotide sequence ID" value="NZ_CBFHGK010000024.1"/>
</dbReference>